<dbReference type="Pfam" id="PF26082">
    <property type="entry name" value="zf-C2H2_AcuF"/>
    <property type="match status" value="1"/>
</dbReference>
<feature type="region of interest" description="Disordered" evidence="1">
    <location>
        <begin position="276"/>
        <end position="300"/>
    </location>
</feature>
<proteinExistence type="predicted"/>
<feature type="domain" description="Oxidoreductase acuF-like C2H2 type zinc-finger" evidence="2">
    <location>
        <begin position="303"/>
        <end position="331"/>
    </location>
</feature>
<evidence type="ECO:0000313" key="3">
    <source>
        <dbReference type="EMBL" id="PSN59412.1"/>
    </source>
</evidence>
<reference evidence="3 4" key="1">
    <citation type="journal article" date="2018" name="Front. Microbiol.">
        <title>Genome-Wide Analysis of Corynespora cassiicola Leaf Fall Disease Putative Effectors.</title>
        <authorList>
            <person name="Lopez D."/>
            <person name="Ribeiro S."/>
            <person name="Label P."/>
            <person name="Fumanal B."/>
            <person name="Venisse J.S."/>
            <person name="Kohler A."/>
            <person name="de Oliveira R.R."/>
            <person name="Labutti K."/>
            <person name="Lipzen A."/>
            <person name="Lail K."/>
            <person name="Bauer D."/>
            <person name="Ohm R.A."/>
            <person name="Barry K.W."/>
            <person name="Spatafora J."/>
            <person name="Grigoriev I.V."/>
            <person name="Martin F.M."/>
            <person name="Pujade-Renaud V."/>
        </authorList>
    </citation>
    <scope>NUCLEOTIDE SEQUENCE [LARGE SCALE GENOMIC DNA]</scope>
    <source>
        <strain evidence="3 4">Philippines</strain>
    </source>
</reference>
<feature type="region of interest" description="Disordered" evidence="1">
    <location>
        <begin position="412"/>
        <end position="444"/>
    </location>
</feature>
<feature type="compositionally biased region" description="Basic and acidic residues" evidence="1">
    <location>
        <begin position="435"/>
        <end position="444"/>
    </location>
</feature>
<dbReference type="OrthoDB" id="20872at2759"/>
<sequence>MDTHLVDGSTSIALHVETCFAAFYEVSTRLKQAGQNIRDKIPKDAVNDELGRFRLWCGNIAAHRKGKSSLDYRLREASHIRDRVMDLLRSLESALQEAMEIISGQRIPWEDLSDSDSDISDASTPLADTTELQQLASNVAQINTMLMRLSMSIRNPAPHDQFKESKHIDMTYYETFDIDHVRGKFPQADQFLTLRLGRAISRRRQYLRYREDHRNKLAKGLEDRVEEEPGNADADTLENEPALTEHMPSTVASSVPSALKAQTAIALDEEMFEDTLSQTSYASSSTNPVKLRPPPLPEQGQDGDPFECPLCFRFTSVRHTFAWHKHVYRDLQPYLMSSCERTTSMDSPARCSLCLETCLSLVQLRRHMGKHHEELALFALPSHLHDDRDASDDDDCQNSQSLPDSLGITRFENAHPNEPDISSNLNLPQSGSLKSRTEDDAATRENLEASIEDADTSSKGYHCQCGRSYDDEDQLRYNPTQASFTMAYQ</sequence>
<evidence type="ECO:0000259" key="2">
    <source>
        <dbReference type="Pfam" id="PF26082"/>
    </source>
</evidence>
<feature type="compositionally biased region" description="Acidic residues" evidence="1">
    <location>
        <begin position="224"/>
        <end position="238"/>
    </location>
</feature>
<dbReference type="EMBL" id="KZ678156">
    <property type="protein sequence ID" value="PSN59412.1"/>
    <property type="molecule type" value="Genomic_DNA"/>
</dbReference>
<dbReference type="Proteomes" id="UP000240883">
    <property type="component" value="Unassembled WGS sequence"/>
</dbReference>
<accession>A0A2T2N1V4</accession>
<dbReference type="PANTHER" id="PTHR35391">
    <property type="entry name" value="C2H2-TYPE DOMAIN-CONTAINING PROTEIN-RELATED"/>
    <property type="match status" value="1"/>
</dbReference>
<feature type="compositionally biased region" description="Polar residues" evidence="1">
    <location>
        <begin position="420"/>
        <end position="434"/>
    </location>
</feature>
<name>A0A2T2N1V4_CORCC</name>
<dbReference type="InterPro" id="IPR058925">
    <property type="entry name" value="zf-C2H2_AcuF"/>
</dbReference>
<protein>
    <recommendedName>
        <fullName evidence="2">Oxidoreductase acuF-like C2H2 type zinc-finger domain-containing protein</fullName>
    </recommendedName>
</protein>
<organism evidence="3 4">
    <name type="scientific">Corynespora cassiicola Philippines</name>
    <dbReference type="NCBI Taxonomy" id="1448308"/>
    <lineage>
        <taxon>Eukaryota</taxon>
        <taxon>Fungi</taxon>
        <taxon>Dikarya</taxon>
        <taxon>Ascomycota</taxon>
        <taxon>Pezizomycotina</taxon>
        <taxon>Dothideomycetes</taxon>
        <taxon>Pleosporomycetidae</taxon>
        <taxon>Pleosporales</taxon>
        <taxon>Corynesporascaceae</taxon>
        <taxon>Corynespora</taxon>
    </lineage>
</organism>
<keyword evidence="4" id="KW-1185">Reference proteome</keyword>
<dbReference type="AlphaFoldDB" id="A0A2T2N1V4"/>
<feature type="compositionally biased region" description="Polar residues" evidence="1">
    <location>
        <begin position="276"/>
        <end position="288"/>
    </location>
</feature>
<evidence type="ECO:0000256" key="1">
    <source>
        <dbReference type="SAM" id="MobiDB-lite"/>
    </source>
</evidence>
<evidence type="ECO:0000313" key="4">
    <source>
        <dbReference type="Proteomes" id="UP000240883"/>
    </source>
</evidence>
<dbReference type="STRING" id="1448308.A0A2T2N1V4"/>
<gene>
    <name evidence="3" type="ORF">BS50DRAFT_508529</name>
</gene>
<dbReference type="PANTHER" id="PTHR35391:SF7">
    <property type="entry name" value="C2H2-TYPE DOMAIN-CONTAINING PROTEIN"/>
    <property type="match status" value="1"/>
</dbReference>
<feature type="region of interest" description="Disordered" evidence="1">
    <location>
        <begin position="219"/>
        <end position="239"/>
    </location>
</feature>